<evidence type="ECO:0000313" key="10">
    <source>
        <dbReference type="Proteomes" id="UP000255355"/>
    </source>
</evidence>
<evidence type="ECO:0000256" key="2">
    <source>
        <dbReference type="ARBA" id="ARBA00022448"/>
    </source>
</evidence>
<dbReference type="PANTHER" id="PTHR43163">
    <property type="entry name" value="DIPEPTIDE TRANSPORT SYSTEM PERMEASE PROTEIN DPPB-RELATED"/>
    <property type="match status" value="1"/>
</dbReference>
<dbReference type="GO" id="GO:0055085">
    <property type="term" value="P:transmembrane transport"/>
    <property type="evidence" value="ECO:0007669"/>
    <property type="project" value="InterPro"/>
</dbReference>
<evidence type="ECO:0000256" key="3">
    <source>
        <dbReference type="ARBA" id="ARBA00022475"/>
    </source>
</evidence>
<dbReference type="InterPro" id="IPR045621">
    <property type="entry name" value="BPD_transp_1_N"/>
</dbReference>
<dbReference type="Proteomes" id="UP000255355">
    <property type="component" value="Unassembled WGS sequence"/>
</dbReference>
<dbReference type="Pfam" id="PF19300">
    <property type="entry name" value="BPD_transp_1_N"/>
    <property type="match status" value="1"/>
</dbReference>
<evidence type="ECO:0000259" key="8">
    <source>
        <dbReference type="PROSITE" id="PS50928"/>
    </source>
</evidence>
<feature type="domain" description="ABC transmembrane type-1" evidence="8">
    <location>
        <begin position="103"/>
        <end position="310"/>
    </location>
</feature>
<dbReference type="InterPro" id="IPR000515">
    <property type="entry name" value="MetI-like"/>
</dbReference>
<accession>A0A370H4T3</accession>
<feature type="transmembrane region" description="Helical" evidence="7">
    <location>
        <begin position="289"/>
        <end position="310"/>
    </location>
</feature>
<keyword evidence="10" id="KW-1185">Reference proteome</keyword>
<comment type="subcellular location">
    <subcellularLocation>
        <location evidence="1 7">Cell membrane</location>
        <topology evidence="1 7">Multi-pass membrane protein</topology>
    </subcellularLocation>
</comment>
<keyword evidence="4 7" id="KW-0812">Transmembrane</keyword>
<dbReference type="SUPFAM" id="SSF161098">
    <property type="entry name" value="MetI-like"/>
    <property type="match status" value="1"/>
</dbReference>
<feature type="transmembrane region" description="Helical" evidence="7">
    <location>
        <begin position="190"/>
        <end position="210"/>
    </location>
</feature>
<dbReference type="PANTHER" id="PTHR43163:SF9">
    <property type="entry name" value="ABC TRANSPORTER PERMEASE PROTEIN"/>
    <property type="match status" value="1"/>
</dbReference>
<dbReference type="GO" id="GO:0005886">
    <property type="term" value="C:plasma membrane"/>
    <property type="evidence" value="ECO:0007669"/>
    <property type="project" value="UniProtKB-SubCell"/>
</dbReference>
<dbReference type="PROSITE" id="PS50928">
    <property type="entry name" value="ABC_TM1"/>
    <property type="match status" value="1"/>
</dbReference>
<evidence type="ECO:0000256" key="1">
    <source>
        <dbReference type="ARBA" id="ARBA00004651"/>
    </source>
</evidence>
<protein>
    <submittedName>
        <fullName evidence="9">Peptide/nickel transport system permease protein</fullName>
    </submittedName>
</protein>
<comment type="caution">
    <text evidence="9">The sequence shown here is derived from an EMBL/GenBank/DDBJ whole genome shotgun (WGS) entry which is preliminary data.</text>
</comment>
<keyword evidence="2 7" id="KW-0813">Transport</keyword>
<evidence type="ECO:0000313" key="9">
    <source>
        <dbReference type="EMBL" id="RDI50778.1"/>
    </source>
</evidence>
<feature type="transmembrane region" description="Helical" evidence="7">
    <location>
        <begin position="105"/>
        <end position="130"/>
    </location>
</feature>
<dbReference type="AlphaFoldDB" id="A0A370H4T3"/>
<dbReference type="STRING" id="1210089.GCA_001613165_02530"/>
<keyword evidence="6 7" id="KW-0472">Membrane</keyword>
<dbReference type="CDD" id="cd06261">
    <property type="entry name" value="TM_PBP2"/>
    <property type="match status" value="1"/>
</dbReference>
<name>A0A370H4T3_9NOCA</name>
<feature type="transmembrane region" description="Helical" evidence="7">
    <location>
        <begin position="231"/>
        <end position="250"/>
    </location>
</feature>
<keyword evidence="3" id="KW-1003">Cell membrane</keyword>
<reference evidence="9 10" key="1">
    <citation type="submission" date="2018-07" db="EMBL/GenBank/DDBJ databases">
        <title>Genomic Encyclopedia of Type Strains, Phase IV (KMG-IV): sequencing the most valuable type-strain genomes for metagenomic binning, comparative biology and taxonomic classification.</title>
        <authorList>
            <person name="Goeker M."/>
        </authorList>
    </citation>
    <scope>NUCLEOTIDE SEQUENCE [LARGE SCALE GENOMIC DNA]</scope>
    <source>
        <strain evidence="9 10">DSM 44952</strain>
    </source>
</reference>
<evidence type="ECO:0000256" key="5">
    <source>
        <dbReference type="ARBA" id="ARBA00022989"/>
    </source>
</evidence>
<gene>
    <name evidence="9" type="ORF">DFR68_105255</name>
</gene>
<sequence>MRARRVLRLAGRRAALAVPLVLLVSVAVFALAAASPFDPLDAYLRDQGDRFTEAQRAELRERLGLDRAWPGQWWSWFTDLLHGHLGESRSYGEPVTQVLAERLPWTLLLGACGGLVAIVLAFVLGAWAGLRRGGLVDRTLSAVAVVLQSIPPFVLVLGTVLLFALTLQWFPASGLTDPGEPISVSSTVRHLVLPAIVLGLTQLPWLLLGLRQTVTAHLGGDAVRGARARGLPWHVIAFRHVLPMSIAPFLTLCGARLPELLVGATVVETVFAWPGVGDATVNAARALDFPLLAVLTVLTTAVVLLGNLCADAAGILIDPRIDADG</sequence>
<dbReference type="Gene3D" id="1.10.3720.10">
    <property type="entry name" value="MetI-like"/>
    <property type="match status" value="1"/>
</dbReference>
<organism evidence="9 10">
    <name type="scientific">Nocardia mexicana</name>
    <dbReference type="NCBI Taxonomy" id="279262"/>
    <lineage>
        <taxon>Bacteria</taxon>
        <taxon>Bacillati</taxon>
        <taxon>Actinomycetota</taxon>
        <taxon>Actinomycetes</taxon>
        <taxon>Mycobacteriales</taxon>
        <taxon>Nocardiaceae</taxon>
        <taxon>Nocardia</taxon>
    </lineage>
</organism>
<dbReference type="Pfam" id="PF00528">
    <property type="entry name" value="BPD_transp_1"/>
    <property type="match status" value="1"/>
</dbReference>
<comment type="similarity">
    <text evidence="7">Belongs to the binding-protein-dependent transport system permease family.</text>
</comment>
<proteinExistence type="inferred from homology"/>
<keyword evidence="5 7" id="KW-1133">Transmembrane helix</keyword>
<evidence type="ECO:0000256" key="7">
    <source>
        <dbReference type="RuleBase" id="RU363032"/>
    </source>
</evidence>
<evidence type="ECO:0000256" key="6">
    <source>
        <dbReference type="ARBA" id="ARBA00023136"/>
    </source>
</evidence>
<feature type="transmembrane region" description="Helical" evidence="7">
    <location>
        <begin position="142"/>
        <end position="170"/>
    </location>
</feature>
<evidence type="ECO:0000256" key="4">
    <source>
        <dbReference type="ARBA" id="ARBA00022692"/>
    </source>
</evidence>
<dbReference type="InterPro" id="IPR035906">
    <property type="entry name" value="MetI-like_sf"/>
</dbReference>
<dbReference type="EMBL" id="QQAZ01000005">
    <property type="protein sequence ID" value="RDI50778.1"/>
    <property type="molecule type" value="Genomic_DNA"/>
</dbReference>